<accession>A0A977KCN4</accession>
<dbReference type="Proteomes" id="UP001063698">
    <property type="component" value="Chromosome"/>
</dbReference>
<dbReference type="KEGG" id="ipc:IPA_02920"/>
<proteinExistence type="predicted"/>
<reference evidence="1" key="1">
    <citation type="submission" date="2013-11" db="EMBL/GenBank/DDBJ databases">
        <title>Comparative genomics of Ignicoccus.</title>
        <authorList>
            <person name="Podar M."/>
        </authorList>
    </citation>
    <scope>NUCLEOTIDE SEQUENCE</scope>
    <source>
        <strain evidence="1">DSM 13166</strain>
    </source>
</reference>
<evidence type="ECO:0000313" key="1">
    <source>
        <dbReference type="EMBL" id="UXD22250.1"/>
    </source>
</evidence>
<keyword evidence="2" id="KW-1185">Reference proteome</keyword>
<evidence type="ECO:0000313" key="2">
    <source>
        <dbReference type="Proteomes" id="UP001063698"/>
    </source>
</evidence>
<sequence length="211" mass="23818">MKENKLELVDSVFDELSIDLKRLESSPTLLKIALEKTFEKYLMYNKLCDVKADFQKRAKVFGEAFEDFLEYVLRKFVLQDIENIELIREYEIPEACMVGVGAADFAVLKEGALKMVIEAKGSAHQYSCKGKVVELSRPGLIRTDTMKKALANAVQLKFGIKGNIKYVIITSHKPESGNSKCIMDISLRSGLVDAVLLATDFKDLIKLREML</sequence>
<name>A0A977KCN4_9CREN</name>
<protein>
    <submittedName>
        <fullName evidence="1">Uncharacterized protein</fullName>
    </submittedName>
</protein>
<organism evidence="1 2">
    <name type="scientific">Ignicoccus pacificus DSM 13166</name>
    <dbReference type="NCBI Taxonomy" id="940294"/>
    <lineage>
        <taxon>Archaea</taxon>
        <taxon>Thermoproteota</taxon>
        <taxon>Thermoprotei</taxon>
        <taxon>Desulfurococcales</taxon>
        <taxon>Desulfurococcaceae</taxon>
        <taxon>Ignicoccus</taxon>
    </lineage>
</organism>
<dbReference type="AlphaFoldDB" id="A0A977KCN4"/>
<gene>
    <name evidence="1" type="ORF">IPA_02920</name>
</gene>
<dbReference type="EMBL" id="CP006868">
    <property type="protein sequence ID" value="UXD22250.1"/>
    <property type="molecule type" value="Genomic_DNA"/>
</dbReference>